<protein>
    <submittedName>
        <fullName evidence="3">Transcriptional regulator with XRE-family HTH domain</fullName>
    </submittedName>
</protein>
<dbReference type="Gene3D" id="1.10.260.40">
    <property type="entry name" value="lambda repressor-like DNA-binding domains"/>
    <property type="match status" value="1"/>
</dbReference>
<name>A0A7X0DLV3_NOVIT</name>
<dbReference type="InterPro" id="IPR001387">
    <property type="entry name" value="Cro/C1-type_HTH"/>
</dbReference>
<dbReference type="PROSITE" id="PS50943">
    <property type="entry name" value="HTH_CROC1"/>
    <property type="match status" value="1"/>
</dbReference>
<feature type="domain" description="HTH cro/C1-type" evidence="2">
    <location>
        <begin position="20"/>
        <end position="74"/>
    </location>
</feature>
<dbReference type="InterPro" id="IPR014710">
    <property type="entry name" value="RmlC-like_jellyroll"/>
</dbReference>
<dbReference type="GO" id="GO:0005829">
    <property type="term" value="C:cytosol"/>
    <property type="evidence" value="ECO:0007669"/>
    <property type="project" value="TreeGrafter"/>
</dbReference>
<dbReference type="AlphaFoldDB" id="A0A7X0DLV3"/>
<dbReference type="InterPro" id="IPR010982">
    <property type="entry name" value="Lambda_DNA-bd_dom_sf"/>
</dbReference>
<dbReference type="Proteomes" id="UP000544872">
    <property type="component" value="Unassembled WGS sequence"/>
</dbReference>
<keyword evidence="4" id="KW-1185">Reference proteome</keyword>
<comment type="caution">
    <text evidence="3">The sequence shown here is derived from an EMBL/GenBank/DDBJ whole genome shotgun (WGS) entry which is preliminary data.</text>
</comment>
<dbReference type="Gene3D" id="2.60.120.10">
    <property type="entry name" value="Jelly Rolls"/>
    <property type="match status" value="1"/>
</dbReference>
<evidence type="ECO:0000313" key="3">
    <source>
        <dbReference type="EMBL" id="MBB6209614.1"/>
    </source>
</evidence>
<dbReference type="InterPro" id="IPR011051">
    <property type="entry name" value="RmlC_Cupin_sf"/>
</dbReference>
<dbReference type="PANTHER" id="PTHR46797">
    <property type="entry name" value="HTH-TYPE TRANSCRIPTIONAL REGULATOR"/>
    <property type="match status" value="1"/>
</dbReference>
<dbReference type="SUPFAM" id="SSF47413">
    <property type="entry name" value="lambda repressor-like DNA-binding domains"/>
    <property type="match status" value="1"/>
</dbReference>
<keyword evidence="1" id="KW-0238">DNA-binding</keyword>
<dbReference type="RefSeq" id="WP_311769083.1">
    <property type="nucleotide sequence ID" value="NZ_JACIIX010000002.1"/>
</dbReference>
<dbReference type="GO" id="GO:0003677">
    <property type="term" value="F:DNA binding"/>
    <property type="evidence" value="ECO:0007669"/>
    <property type="project" value="UniProtKB-KW"/>
</dbReference>
<reference evidence="3 4" key="1">
    <citation type="submission" date="2020-08" db="EMBL/GenBank/DDBJ databases">
        <title>Genomic Encyclopedia of Type Strains, Phase IV (KMG-IV): sequencing the most valuable type-strain genomes for metagenomic binning, comparative biology and taxonomic classification.</title>
        <authorList>
            <person name="Goeker M."/>
        </authorList>
    </citation>
    <scope>NUCLEOTIDE SEQUENCE [LARGE SCALE GENOMIC DNA]</scope>
    <source>
        <strain evidence="3 4">DSM 11590</strain>
    </source>
</reference>
<dbReference type="SMART" id="SM00530">
    <property type="entry name" value="HTH_XRE"/>
    <property type="match status" value="1"/>
</dbReference>
<dbReference type="CDD" id="cd00093">
    <property type="entry name" value="HTH_XRE"/>
    <property type="match status" value="1"/>
</dbReference>
<proteinExistence type="predicted"/>
<gene>
    <name evidence="3" type="ORF">FHS48_001016</name>
</gene>
<dbReference type="InterPro" id="IPR050807">
    <property type="entry name" value="TransReg_Diox_bact_type"/>
</dbReference>
<evidence type="ECO:0000313" key="4">
    <source>
        <dbReference type="Proteomes" id="UP000544872"/>
    </source>
</evidence>
<accession>A0A7X0DLV3</accession>
<dbReference type="EMBL" id="JACIIX010000002">
    <property type="protein sequence ID" value="MBB6209614.1"/>
    <property type="molecule type" value="Genomic_DNA"/>
</dbReference>
<dbReference type="PANTHER" id="PTHR46797:SF10">
    <property type="entry name" value="BLR1115 PROTEIN"/>
    <property type="match status" value="1"/>
</dbReference>
<evidence type="ECO:0000256" key="1">
    <source>
        <dbReference type="ARBA" id="ARBA00023125"/>
    </source>
</evidence>
<dbReference type="SUPFAM" id="SSF51182">
    <property type="entry name" value="RmlC-like cupins"/>
    <property type="match status" value="1"/>
</dbReference>
<dbReference type="Pfam" id="PF01381">
    <property type="entry name" value="HTH_3"/>
    <property type="match status" value="1"/>
</dbReference>
<organism evidence="3 4">
    <name type="scientific">Novispirillum itersonii</name>
    <name type="common">Aquaspirillum itersonii</name>
    <dbReference type="NCBI Taxonomy" id="189"/>
    <lineage>
        <taxon>Bacteria</taxon>
        <taxon>Pseudomonadati</taxon>
        <taxon>Pseudomonadota</taxon>
        <taxon>Alphaproteobacteria</taxon>
        <taxon>Rhodospirillales</taxon>
        <taxon>Novispirillaceae</taxon>
        <taxon>Novispirillum</taxon>
    </lineage>
</organism>
<sequence length="193" mass="21127">MIASEPTDAPSLEARLTARLAHLRLEHGFSLDQLAEKSGISRATLSRLERGETSPTAGMLGALCAVFQTPLSRLIAAVEDEGSSLVRAADQAVWADPETGFIRRMISPPARMFLGEMIEGRLPSGADIRYDRSPLLGLEHHLWLLSGSLSLEVDGSRYSLSEGDCLRYRLFGASRFYNPGDCDACYVLTMIRP</sequence>
<evidence type="ECO:0000259" key="2">
    <source>
        <dbReference type="PROSITE" id="PS50943"/>
    </source>
</evidence>
<dbReference type="GO" id="GO:0003700">
    <property type="term" value="F:DNA-binding transcription factor activity"/>
    <property type="evidence" value="ECO:0007669"/>
    <property type="project" value="TreeGrafter"/>
</dbReference>